<comment type="caution">
    <text evidence="1">The sequence shown here is derived from an EMBL/GenBank/DDBJ whole genome shotgun (WGS) entry which is preliminary data.</text>
</comment>
<sequence>MYRQLTEKPRSGFINEFQHNARMFAEAWTRQPDKSCSQTSLDYLSKKSRVWDDVQVSWECREEKRRREAPTVYAGTIGSRSLSVSHVAYIRVSGGAQAVTGCQAALQDHAGFIRHAVAAPGRWRAESIAREGRHWLSLVLNPPIMICSAAYR</sequence>
<reference evidence="1 2" key="1">
    <citation type="journal article" date="2023" name="Sci. Data">
        <title>Genome assembly of the Korean intertidal mud-creeper Batillaria attramentaria.</title>
        <authorList>
            <person name="Patra A.K."/>
            <person name="Ho P.T."/>
            <person name="Jun S."/>
            <person name="Lee S.J."/>
            <person name="Kim Y."/>
            <person name="Won Y.J."/>
        </authorList>
    </citation>
    <scope>NUCLEOTIDE SEQUENCE [LARGE SCALE GENOMIC DNA]</scope>
    <source>
        <strain evidence="1">Wonlab-2016</strain>
    </source>
</reference>
<proteinExistence type="predicted"/>
<accession>A0ABD0LX02</accession>
<name>A0ABD0LX02_9CAEN</name>
<organism evidence="1 2">
    <name type="scientific">Batillaria attramentaria</name>
    <dbReference type="NCBI Taxonomy" id="370345"/>
    <lineage>
        <taxon>Eukaryota</taxon>
        <taxon>Metazoa</taxon>
        <taxon>Spiralia</taxon>
        <taxon>Lophotrochozoa</taxon>
        <taxon>Mollusca</taxon>
        <taxon>Gastropoda</taxon>
        <taxon>Caenogastropoda</taxon>
        <taxon>Sorbeoconcha</taxon>
        <taxon>Cerithioidea</taxon>
        <taxon>Batillariidae</taxon>
        <taxon>Batillaria</taxon>
    </lineage>
</organism>
<keyword evidence="2" id="KW-1185">Reference proteome</keyword>
<protein>
    <submittedName>
        <fullName evidence="1">Uncharacterized protein</fullName>
    </submittedName>
</protein>
<dbReference type="AlphaFoldDB" id="A0ABD0LX02"/>
<dbReference type="Proteomes" id="UP001519460">
    <property type="component" value="Unassembled WGS sequence"/>
</dbReference>
<evidence type="ECO:0000313" key="2">
    <source>
        <dbReference type="Proteomes" id="UP001519460"/>
    </source>
</evidence>
<evidence type="ECO:0000313" key="1">
    <source>
        <dbReference type="EMBL" id="KAK7503706.1"/>
    </source>
</evidence>
<dbReference type="EMBL" id="JACVVK020000019">
    <property type="protein sequence ID" value="KAK7503706.1"/>
    <property type="molecule type" value="Genomic_DNA"/>
</dbReference>
<gene>
    <name evidence="1" type="ORF">BaRGS_00005245</name>
</gene>